<protein>
    <submittedName>
        <fullName evidence="1">Uncharacterized protein</fullName>
    </submittedName>
</protein>
<keyword evidence="2" id="KW-1185">Reference proteome</keyword>
<sequence>MTSRVTETLLEYSVCQRHYQIAQACTQSLDWACVDDLEASEGTPVGHREGAQQGCLAVNLFLRRLYGRPGAMQHVWLPRTAAAFHSRSTCPLLLRCCGLQAFYRCRHTSKCTLPCDKLTLTHANSTQTHLFLHICSPTHTQKHTHTCMHQHTITQMDEGHTNTGYYNNKVACKINK</sequence>
<reference evidence="1 2" key="1">
    <citation type="submission" date="2021-06" db="EMBL/GenBank/DDBJ databases">
        <authorList>
            <person name="Palmer J.M."/>
        </authorList>
    </citation>
    <scope>NUCLEOTIDE SEQUENCE [LARGE SCALE GENOMIC DNA]</scope>
    <source>
        <strain evidence="1 2">AS_MEX2019</strain>
        <tissue evidence="1">Muscle</tissue>
    </source>
</reference>
<proteinExistence type="predicted"/>
<dbReference type="EMBL" id="JAHRIP010000053">
    <property type="protein sequence ID" value="MEQ2278692.1"/>
    <property type="molecule type" value="Genomic_DNA"/>
</dbReference>
<evidence type="ECO:0000313" key="2">
    <source>
        <dbReference type="Proteomes" id="UP001469553"/>
    </source>
</evidence>
<organism evidence="1 2">
    <name type="scientific">Ameca splendens</name>
    <dbReference type="NCBI Taxonomy" id="208324"/>
    <lineage>
        <taxon>Eukaryota</taxon>
        <taxon>Metazoa</taxon>
        <taxon>Chordata</taxon>
        <taxon>Craniata</taxon>
        <taxon>Vertebrata</taxon>
        <taxon>Euteleostomi</taxon>
        <taxon>Actinopterygii</taxon>
        <taxon>Neopterygii</taxon>
        <taxon>Teleostei</taxon>
        <taxon>Neoteleostei</taxon>
        <taxon>Acanthomorphata</taxon>
        <taxon>Ovalentaria</taxon>
        <taxon>Atherinomorphae</taxon>
        <taxon>Cyprinodontiformes</taxon>
        <taxon>Goodeidae</taxon>
        <taxon>Ameca</taxon>
    </lineage>
</organism>
<comment type="caution">
    <text evidence="1">The sequence shown here is derived from an EMBL/GenBank/DDBJ whole genome shotgun (WGS) entry which is preliminary data.</text>
</comment>
<name>A0ABV0XBB6_9TELE</name>
<evidence type="ECO:0000313" key="1">
    <source>
        <dbReference type="EMBL" id="MEQ2278692.1"/>
    </source>
</evidence>
<gene>
    <name evidence="1" type="ORF">AMECASPLE_001589</name>
</gene>
<dbReference type="Proteomes" id="UP001469553">
    <property type="component" value="Unassembled WGS sequence"/>
</dbReference>
<accession>A0ABV0XBB6</accession>